<feature type="transmembrane region" description="Helical" evidence="3">
    <location>
        <begin position="147"/>
        <end position="167"/>
    </location>
</feature>
<sequence>MYQLMVMVAALLWGAIAIFIKKLTYYGFTEMEIVTIRVFFAFLWLLPIVIFMENKRKLIIQLKHIWYFIGTGLCSIVFFNWAYFKAINMMSISLAVMLLYTAPAFVAILSAIILKERLMKKKLIAVFTTIVGCTIIALAGKEVGGDWNTLGFVIGLCSGLGYALYTIFGKIALRDYDSFIITFYTFFVSSITLLPFFPFWKKAQSLPLEAWLFMTGLGLFPTVIAYLLYTYGLKGIESSTASILATVEPVSAVLIGITIFNENLFIGQMIGAVFILSSILIISERSRRQDPIVFPSKVDLD</sequence>
<evidence type="ECO:0000256" key="1">
    <source>
        <dbReference type="ARBA" id="ARBA00004127"/>
    </source>
</evidence>
<feature type="transmembrane region" description="Helical" evidence="3">
    <location>
        <begin position="33"/>
        <end position="52"/>
    </location>
</feature>
<feature type="transmembrane region" description="Helical" evidence="3">
    <location>
        <begin position="179"/>
        <end position="198"/>
    </location>
</feature>
<feature type="transmembrane region" description="Helical" evidence="3">
    <location>
        <begin position="241"/>
        <end position="259"/>
    </location>
</feature>
<evidence type="ECO:0000259" key="4">
    <source>
        <dbReference type="Pfam" id="PF00892"/>
    </source>
</evidence>
<comment type="subcellular location">
    <subcellularLocation>
        <location evidence="1">Endomembrane system</location>
        <topology evidence="1">Multi-pass membrane protein</topology>
    </subcellularLocation>
</comment>
<evidence type="ECO:0000256" key="3">
    <source>
        <dbReference type="SAM" id="Phobius"/>
    </source>
</evidence>
<evidence type="ECO:0000313" key="6">
    <source>
        <dbReference type="Proteomes" id="UP001232343"/>
    </source>
</evidence>
<keyword evidence="3" id="KW-0812">Transmembrane</keyword>
<dbReference type="PANTHER" id="PTHR22911:SF79">
    <property type="entry name" value="MOBA-LIKE NTP TRANSFERASE DOMAIN-CONTAINING PROTEIN"/>
    <property type="match status" value="1"/>
</dbReference>
<accession>A0ABU0D0V1</accession>
<name>A0ABU0D0V1_9BACI</name>
<feature type="transmembrane region" description="Helical" evidence="3">
    <location>
        <begin position="90"/>
        <end position="114"/>
    </location>
</feature>
<dbReference type="InterPro" id="IPR037185">
    <property type="entry name" value="EmrE-like"/>
</dbReference>
<keyword evidence="6" id="KW-1185">Reference proteome</keyword>
<feature type="transmembrane region" description="Helical" evidence="3">
    <location>
        <begin position="265"/>
        <end position="282"/>
    </location>
</feature>
<keyword evidence="3" id="KW-1133">Transmembrane helix</keyword>
<organism evidence="5 6">
    <name type="scientific">Lederbergia wuyishanensis</name>
    <dbReference type="NCBI Taxonomy" id="1347903"/>
    <lineage>
        <taxon>Bacteria</taxon>
        <taxon>Bacillati</taxon>
        <taxon>Bacillota</taxon>
        <taxon>Bacilli</taxon>
        <taxon>Bacillales</taxon>
        <taxon>Bacillaceae</taxon>
        <taxon>Lederbergia</taxon>
    </lineage>
</organism>
<keyword evidence="3" id="KW-0472">Membrane</keyword>
<feature type="transmembrane region" description="Helical" evidence="3">
    <location>
        <begin position="123"/>
        <end position="141"/>
    </location>
</feature>
<dbReference type="PANTHER" id="PTHR22911">
    <property type="entry name" value="ACYL-MALONYL CONDENSING ENZYME-RELATED"/>
    <property type="match status" value="1"/>
</dbReference>
<dbReference type="Proteomes" id="UP001232343">
    <property type="component" value="Unassembled WGS sequence"/>
</dbReference>
<dbReference type="InterPro" id="IPR000620">
    <property type="entry name" value="EamA_dom"/>
</dbReference>
<dbReference type="Pfam" id="PF00892">
    <property type="entry name" value="EamA"/>
    <property type="match status" value="2"/>
</dbReference>
<dbReference type="EMBL" id="JAUSUO010000001">
    <property type="protein sequence ID" value="MDQ0342011.1"/>
    <property type="molecule type" value="Genomic_DNA"/>
</dbReference>
<feature type="transmembrane region" description="Helical" evidence="3">
    <location>
        <begin position="210"/>
        <end position="229"/>
    </location>
</feature>
<reference evidence="5 6" key="1">
    <citation type="submission" date="2023-07" db="EMBL/GenBank/DDBJ databases">
        <title>Genomic Encyclopedia of Type Strains, Phase IV (KMG-IV): sequencing the most valuable type-strain genomes for metagenomic binning, comparative biology and taxonomic classification.</title>
        <authorList>
            <person name="Goeker M."/>
        </authorList>
    </citation>
    <scope>NUCLEOTIDE SEQUENCE [LARGE SCALE GENOMIC DNA]</scope>
    <source>
        <strain evidence="5 6">DSM 27848</strain>
    </source>
</reference>
<feature type="transmembrane region" description="Helical" evidence="3">
    <location>
        <begin position="64"/>
        <end position="84"/>
    </location>
</feature>
<dbReference type="RefSeq" id="WP_244680207.1">
    <property type="nucleotide sequence ID" value="NZ_JALIRM010000001.1"/>
</dbReference>
<comment type="similarity">
    <text evidence="2">Belongs to the EamA transporter family.</text>
</comment>
<gene>
    <name evidence="5" type="ORF">J2S14_000804</name>
</gene>
<dbReference type="Gene3D" id="1.10.3730.20">
    <property type="match status" value="1"/>
</dbReference>
<protein>
    <submittedName>
        <fullName evidence="5">Drug/metabolite transporter (DMT)-like permease</fullName>
    </submittedName>
</protein>
<evidence type="ECO:0000313" key="5">
    <source>
        <dbReference type="EMBL" id="MDQ0342011.1"/>
    </source>
</evidence>
<feature type="domain" description="EamA" evidence="4">
    <location>
        <begin position="4"/>
        <end position="137"/>
    </location>
</feature>
<proteinExistence type="inferred from homology"/>
<comment type="caution">
    <text evidence="5">The sequence shown here is derived from an EMBL/GenBank/DDBJ whole genome shotgun (WGS) entry which is preliminary data.</text>
</comment>
<evidence type="ECO:0000256" key="2">
    <source>
        <dbReference type="ARBA" id="ARBA00007362"/>
    </source>
</evidence>
<feature type="domain" description="EamA" evidence="4">
    <location>
        <begin position="150"/>
        <end position="283"/>
    </location>
</feature>
<dbReference type="SUPFAM" id="SSF103481">
    <property type="entry name" value="Multidrug resistance efflux transporter EmrE"/>
    <property type="match status" value="2"/>
</dbReference>